<evidence type="ECO:0000313" key="1">
    <source>
        <dbReference type="EMBL" id="KAG9193969.1"/>
    </source>
</evidence>
<protein>
    <submittedName>
        <fullName evidence="1">Uncharacterized protein</fullName>
    </submittedName>
</protein>
<dbReference type="EMBL" id="JAANER010000002">
    <property type="protein sequence ID" value="KAG9193969.1"/>
    <property type="molecule type" value="Genomic_DNA"/>
</dbReference>
<proteinExistence type="predicted"/>
<dbReference type="AlphaFoldDB" id="A0AAD4IG85"/>
<reference evidence="1" key="1">
    <citation type="submission" date="2021-07" db="EMBL/GenBank/DDBJ databases">
        <title>Genome Resource of American Ginseng Black Spot Pathogen Alternaria panax.</title>
        <authorList>
            <person name="Qiu C."/>
            <person name="Wang W."/>
            <person name="Liu Z."/>
        </authorList>
    </citation>
    <scope>NUCLEOTIDE SEQUENCE</scope>
    <source>
        <strain evidence="1">BNCC115425</strain>
    </source>
</reference>
<name>A0AAD4IG85_9PLEO</name>
<dbReference type="Proteomes" id="UP001199106">
    <property type="component" value="Unassembled WGS sequence"/>
</dbReference>
<organism evidence="1 2">
    <name type="scientific">Alternaria panax</name>
    <dbReference type="NCBI Taxonomy" id="48097"/>
    <lineage>
        <taxon>Eukaryota</taxon>
        <taxon>Fungi</taxon>
        <taxon>Dikarya</taxon>
        <taxon>Ascomycota</taxon>
        <taxon>Pezizomycotina</taxon>
        <taxon>Dothideomycetes</taxon>
        <taxon>Pleosporomycetidae</taxon>
        <taxon>Pleosporales</taxon>
        <taxon>Pleosporineae</taxon>
        <taxon>Pleosporaceae</taxon>
        <taxon>Alternaria</taxon>
        <taxon>Alternaria sect. Panax</taxon>
    </lineage>
</organism>
<keyword evidence="2" id="KW-1185">Reference proteome</keyword>
<sequence>MANHFPRPSAEWLLDGIRQVITDPGNGKCATIPQLITIHRLIDLAVASKPADAEEVELWMRKLFPGFAKTGTLTSNR</sequence>
<comment type="caution">
    <text evidence="1">The sequence shown here is derived from an EMBL/GenBank/DDBJ whole genome shotgun (WGS) entry which is preliminary data.</text>
</comment>
<gene>
    <name evidence="1" type="ORF">G6011_04004</name>
</gene>
<evidence type="ECO:0000313" key="2">
    <source>
        <dbReference type="Proteomes" id="UP001199106"/>
    </source>
</evidence>
<accession>A0AAD4IG85</accession>